<dbReference type="eggNOG" id="COG1053">
    <property type="taxonomic scope" value="Bacteria"/>
</dbReference>
<evidence type="ECO:0000256" key="2">
    <source>
        <dbReference type="ARBA" id="ARBA00022630"/>
    </source>
</evidence>
<dbReference type="Gene3D" id="3.90.700.10">
    <property type="entry name" value="Succinate dehydrogenase/fumarate reductase flavoprotein, catalytic domain"/>
    <property type="match status" value="1"/>
</dbReference>
<dbReference type="Proteomes" id="UP000006001">
    <property type="component" value="Unassembled WGS sequence"/>
</dbReference>
<keyword evidence="7" id="KW-1185">Reference proteome</keyword>
<organism evidence="6 7">
    <name type="scientific">Slackia exigua (strain ATCC 700122 / DSM 15923 / CIP 105133 / JCM 11022 / KCTC 5966 / S-7)</name>
    <dbReference type="NCBI Taxonomy" id="649764"/>
    <lineage>
        <taxon>Bacteria</taxon>
        <taxon>Bacillati</taxon>
        <taxon>Actinomycetota</taxon>
        <taxon>Coriobacteriia</taxon>
        <taxon>Eggerthellales</taxon>
        <taxon>Eggerthellaceae</taxon>
        <taxon>Slackia</taxon>
    </lineage>
</organism>
<evidence type="ECO:0000313" key="6">
    <source>
        <dbReference type="EMBL" id="EEZ60916.1"/>
    </source>
</evidence>
<name>D0WHW9_SLAES</name>
<keyword evidence="4" id="KW-0560">Oxidoreductase</keyword>
<dbReference type="AlphaFoldDB" id="D0WHW9"/>
<evidence type="ECO:0000256" key="3">
    <source>
        <dbReference type="ARBA" id="ARBA00022827"/>
    </source>
</evidence>
<dbReference type="InterPro" id="IPR003953">
    <property type="entry name" value="FAD-dep_OxRdtase_2_FAD-bd"/>
</dbReference>
<dbReference type="InterPro" id="IPR050315">
    <property type="entry name" value="FAD-oxidoreductase_2"/>
</dbReference>
<comment type="caution">
    <text evidence="6">The sequence shown here is derived from an EMBL/GenBank/DDBJ whole genome shotgun (WGS) entry which is preliminary data.</text>
</comment>
<reference evidence="6" key="1">
    <citation type="submission" date="2009-10" db="EMBL/GenBank/DDBJ databases">
        <authorList>
            <person name="Weinstock G."/>
            <person name="Sodergren E."/>
            <person name="Clifton S."/>
            <person name="Fulton L."/>
            <person name="Fulton B."/>
            <person name="Courtney L."/>
            <person name="Fronick C."/>
            <person name="Harrison M."/>
            <person name="Strong C."/>
            <person name="Farmer C."/>
            <person name="Delahaunty K."/>
            <person name="Markovic C."/>
            <person name="Hall O."/>
            <person name="Minx P."/>
            <person name="Tomlinson C."/>
            <person name="Mitreva M."/>
            <person name="Nelson J."/>
            <person name="Hou S."/>
            <person name="Wollam A."/>
            <person name="Pepin K.H."/>
            <person name="Johnson M."/>
            <person name="Bhonagiri V."/>
            <person name="Nash W.E."/>
            <person name="Warren W."/>
            <person name="Chinwalla A."/>
            <person name="Mardis E.R."/>
            <person name="Wilson R.K."/>
        </authorList>
    </citation>
    <scope>NUCLEOTIDE SEQUENCE [LARGE SCALE GENOMIC DNA]</scope>
    <source>
        <strain evidence="6">ATCC 700122</strain>
    </source>
</reference>
<protein>
    <submittedName>
        <fullName evidence="6">Tat pathway signal sequence domain protein</fullName>
    </submittedName>
</protein>
<evidence type="ECO:0000259" key="5">
    <source>
        <dbReference type="Pfam" id="PF00890"/>
    </source>
</evidence>
<keyword evidence="2" id="KW-0285">Flavoprotein</keyword>
<gene>
    <name evidence="6" type="ORF">HMPREF0762_01441</name>
</gene>
<proteinExistence type="predicted"/>
<dbReference type="SUPFAM" id="SSF51905">
    <property type="entry name" value="FAD/NAD(P)-binding domain"/>
    <property type="match status" value="1"/>
</dbReference>
<keyword evidence="3" id="KW-0274">FAD</keyword>
<dbReference type="InterPro" id="IPR027477">
    <property type="entry name" value="Succ_DH/fumarate_Rdtase_cat_sf"/>
</dbReference>
<dbReference type="HOGENOM" id="CLU_011398_4_2_11"/>
<accession>D0WHW9</accession>
<dbReference type="PANTHER" id="PTHR43400">
    <property type="entry name" value="FUMARATE REDUCTASE"/>
    <property type="match status" value="1"/>
</dbReference>
<sequence>MLQEGSARPRLGRVRMNPEAQGMSRRDALKLGGLAGLGALTASLAACTPKDAGAKAASGEMNWDKEADVVIIGSGTGSYTAMRLAHAGLSVIVLEKNAQTGGSTIFSSSVVWAPMNDLEVAEGIDDSREEALRYIEALSGETYMPEEAAAFVDNVNTAVRNVADMAGVEWALWKSGIDYNMFLPGAKELGRSILPKVAEGETSVGKLNTPVIEAATSLGAEFLTSTRVTDIVSRTAEDGSIEVLGVSAASGGSTINVRARRAVVMASGGFDWNMSMMKNFLRTPARYSWGIATDEGDGQKMAMRLGADLNLMAESFLSPGYKKEFEEAHEQGKSQLSTIIRDDAKRGIIFVNKHGKRFTNECASYDCVGRSFTSIENNGGERGWEHLPAWAIIDQAAADEHPFNSGEKGTPGTSYARYETLEELAAACGIDETGLLAEIERYNGNAEQGVDPDFGRGQDYYGKYCTYASVDYDGPARTLKPIDTPPYYAAEIVPVVLGTMGGIKTDARAQTRDMEGKVIKRLYAQGNCAGIGAGGACYVGGGGTLGPALAFGEIAATEIEALSAWE</sequence>
<dbReference type="STRING" id="649764.HMPREF0762_01441"/>
<dbReference type="Pfam" id="PF00890">
    <property type="entry name" value="FAD_binding_2"/>
    <property type="match status" value="1"/>
</dbReference>
<dbReference type="PANTHER" id="PTHR43400:SF10">
    <property type="entry name" value="3-OXOSTEROID 1-DEHYDROGENASE"/>
    <property type="match status" value="1"/>
</dbReference>
<dbReference type="InterPro" id="IPR036188">
    <property type="entry name" value="FAD/NAD-bd_sf"/>
</dbReference>
<evidence type="ECO:0000256" key="1">
    <source>
        <dbReference type="ARBA" id="ARBA00001974"/>
    </source>
</evidence>
<comment type="cofactor">
    <cofactor evidence="1">
        <name>FAD</name>
        <dbReference type="ChEBI" id="CHEBI:57692"/>
    </cofactor>
</comment>
<dbReference type="SUPFAM" id="SSF56425">
    <property type="entry name" value="Succinate dehydrogenase/fumarate reductase flavoprotein, catalytic domain"/>
    <property type="match status" value="1"/>
</dbReference>
<evidence type="ECO:0000313" key="7">
    <source>
        <dbReference type="Proteomes" id="UP000006001"/>
    </source>
</evidence>
<evidence type="ECO:0000256" key="4">
    <source>
        <dbReference type="ARBA" id="ARBA00023002"/>
    </source>
</evidence>
<dbReference type="InterPro" id="IPR006311">
    <property type="entry name" value="TAT_signal"/>
</dbReference>
<dbReference type="GO" id="GO:0008202">
    <property type="term" value="P:steroid metabolic process"/>
    <property type="evidence" value="ECO:0007669"/>
    <property type="project" value="UniProtKB-ARBA"/>
</dbReference>
<dbReference type="PROSITE" id="PS51318">
    <property type="entry name" value="TAT"/>
    <property type="match status" value="1"/>
</dbReference>
<dbReference type="Gene3D" id="3.50.50.60">
    <property type="entry name" value="FAD/NAD(P)-binding domain"/>
    <property type="match status" value="2"/>
</dbReference>
<feature type="domain" description="FAD-dependent oxidoreductase 2 FAD-binding" evidence="5">
    <location>
        <begin position="68"/>
        <end position="542"/>
    </location>
</feature>
<dbReference type="EMBL" id="ACUX02000014">
    <property type="protein sequence ID" value="EEZ60916.1"/>
    <property type="molecule type" value="Genomic_DNA"/>
</dbReference>
<dbReference type="GO" id="GO:0033765">
    <property type="term" value="F:steroid dehydrogenase activity, acting on the CH-CH group of donors"/>
    <property type="evidence" value="ECO:0007669"/>
    <property type="project" value="UniProtKB-ARBA"/>
</dbReference>